<dbReference type="EMBL" id="GBXM01075789">
    <property type="protein sequence ID" value="JAH32788.1"/>
    <property type="molecule type" value="Transcribed_RNA"/>
</dbReference>
<dbReference type="AlphaFoldDB" id="A0A0E9RX08"/>
<protein>
    <submittedName>
        <fullName evidence="1">Uncharacterized protein</fullName>
    </submittedName>
</protein>
<proteinExistence type="predicted"/>
<reference evidence="1" key="2">
    <citation type="journal article" date="2015" name="Fish Shellfish Immunol.">
        <title>Early steps in the European eel (Anguilla anguilla)-Vibrio vulnificus interaction in the gills: Role of the RtxA13 toxin.</title>
        <authorList>
            <person name="Callol A."/>
            <person name="Pajuelo D."/>
            <person name="Ebbesson L."/>
            <person name="Teles M."/>
            <person name="MacKenzie S."/>
            <person name="Amaro C."/>
        </authorList>
    </citation>
    <scope>NUCLEOTIDE SEQUENCE</scope>
</reference>
<sequence length="49" mass="5675">MQRLCGHNRTETGPQKLTSAWRETFWPARNEAIITIWLSNSDNANAMEK</sequence>
<evidence type="ECO:0000313" key="1">
    <source>
        <dbReference type="EMBL" id="JAH32788.1"/>
    </source>
</evidence>
<reference evidence="1" key="1">
    <citation type="submission" date="2014-11" db="EMBL/GenBank/DDBJ databases">
        <authorList>
            <person name="Amaro Gonzalez C."/>
        </authorList>
    </citation>
    <scope>NUCLEOTIDE SEQUENCE</scope>
</reference>
<accession>A0A0E9RX08</accession>
<organism evidence="1">
    <name type="scientific">Anguilla anguilla</name>
    <name type="common">European freshwater eel</name>
    <name type="synonym">Muraena anguilla</name>
    <dbReference type="NCBI Taxonomy" id="7936"/>
    <lineage>
        <taxon>Eukaryota</taxon>
        <taxon>Metazoa</taxon>
        <taxon>Chordata</taxon>
        <taxon>Craniata</taxon>
        <taxon>Vertebrata</taxon>
        <taxon>Euteleostomi</taxon>
        <taxon>Actinopterygii</taxon>
        <taxon>Neopterygii</taxon>
        <taxon>Teleostei</taxon>
        <taxon>Anguilliformes</taxon>
        <taxon>Anguillidae</taxon>
        <taxon>Anguilla</taxon>
    </lineage>
</organism>
<name>A0A0E9RX08_ANGAN</name>